<dbReference type="EMBL" id="QKYT01000088">
    <property type="protein sequence ID" value="RIA94188.1"/>
    <property type="molecule type" value="Genomic_DNA"/>
</dbReference>
<evidence type="ECO:0000313" key="2">
    <source>
        <dbReference type="Proteomes" id="UP000265703"/>
    </source>
</evidence>
<reference evidence="1 2" key="1">
    <citation type="submission" date="2018-06" db="EMBL/GenBank/DDBJ databases">
        <title>Comparative genomics reveals the genomic features of Rhizophagus irregularis, R. cerebriforme, R. diaphanum and Gigaspora rosea, and their symbiotic lifestyle signature.</title>
        <authorList>
            <person name="Morin E."/>
            <person name="San Clemente H."/>
            <person name="Chen E.C.H."/>
            <person name="De La Providencia I."/>
            <person name="Hainaut M."/>
            <person name="Kuo A."/>
            <person name="Kohler A."/>
            <person name="Murat C."/>
            <person name="Tang N."/>
            <person name="Roy S."/>
            <person name="Loubradou J."/>
            <person name="Henrissat B."/>
            <person name="Grigoriev I.V."/>
            <person name="Corradi N."/>
            <person name="Roux C."/>
            <person name="Martin F.M."/>
        </authorList>
    </citation>
    <scope>NUCLEOTIDE SEQUENCE [LARGE SCALE GENOMIC DNA]</scope>
    <source>
        <strain evidence="1 2">DAOM 227022</strain>
    </source>
</reference>
<keyword evidence="2" id="KW-1185">Reference proteome</keyword>
<organism evidence="1 2">
    <name type="scientific">Glomus cerebriforme</name>
    <dbReference type="NCBI Taxonomy" id="658196"/>
    <lineage>
        <taxon>Eukaryota</taxon>
        <taxon>Fungi</taxon>
        <taxon>Fungi incertae sedis</taxon>
        <taxon>Mucoromycota</taxon>
        <taxon>Glomeromycotina</taxon>
        <taxon>Glomeromycetes</taxon>
        <taxon>Glomerales</taxon>
        <taxon>Glomeraceae</taxon>
        <taxon>Glomus</taxon>
    </lineage>
</organism>
<evidence type="ECO:0000313" key="1">
    <source>
        <dbReference type="EMBL" id="RIA94188.1"/>
    </source>
</evidence>
<proteinExistence type="predicted"/>
<dbReference type="OrthoDB" id="2355951at2759"/>
<dbReference type="Proteomes" id="UP000265703">
    <property type="component" value="Unassembled WGS sequence"/>
</dbReference>
<protein>
    <submittedName>
        <fullName evidence="1">Uncharacterized protein</fullName>
    </submittedName>
</protein>
<name>A0A397T7E9_9GLOM</name>
<gene>
    <name evidence="1" type="ORF">C1645_818478</name>
</gene>
<dbReference type="AlphaFoldDB" id="A0A397T7E9"/>
<comment type="caution">
    <text evidence="1">The sequence shown here is derived from an EMBL/GenBank/DDBJ whole genome shotgun (WGS) entry which is preliminary data.</text>
</comment>
<sequence>MSDLSSKILNFLTSSPLNHITAFSVVYKAMEDNPWIEEDILRSAVNDAVTFAKSKYSNDPSAQTKLLTVPLQFDIAFEGVCSLREIELADKPLGENEIKINMGDLKKKLGRSTTSHAKEMHQMVEKISLSDLSWKDAVTNQVVSDDSDLVKKLGKSTYQSFMKPIQCMQPLIPKTINEKCISFAKNFSIEDLDELPLKLSHDKTWKETEEVLTEITGEILDTLDNIWRNPAFGLNFENTQSEGTYVTDVVVPLLRATLKGLAVKKIALLSTVASADRKGVRKLGKRPDVMFMIESKKKLYELMFVESSRIVCTKIKEEDDNVKLWREMNDGMAWVHKGCKPDKDEFGILGIQIAGKIMHLSVLIKDVDDIHRLFHLRSVVIPIQSSDESVVLQFVETLLLLRNIAIVNISLLLNAPESRSERLKRKSFTVCSDQD</sequence>
<accession>A0A397T7E9</accession>